<name>E1QQM3_VULDI</name>
<accession>E1QQM3</accession>
<dbReference type="KEGG" id="vdi:Vdis_2267"/>
<feature type="domain" description="DUF1922" evidence="1">
    <location>
        <begin position="1"/>
        <end position="56"/>
    </location>
</feature>
<dbReference type="Gene3D" id="3.90.820.10">
    <property type="entry name" value="Structural Genomics, Unknown Function 30-nov-00 1gh9 Mol_id"/>
    <property type="match status" value="1"/>
</dbReference>
<dbReference type="SUPFAM" id="SSF57821">
    <property type="entry name" value="Hypothetical protein MTH1184"/>
    <property type="match status" value="1"/>
</dbReference>
<protein>
    <recommendedName>
        <fullName evidence="1">DUF1922 domain-containing protein</fullName>
    </recommendedName>
</protein>
<evidence type="ECO:0000313" key="2">
    <source>
        <dbReference type="EMBL" id="ADN51635.1"/>
    </source>
</evidence>
<evidence type="ECO:0000259" key="1">
    <source>
        <dbReference type="Pfam" id="PF09082"/>
    </source>
</evidence>
<keyword evidence="3" id="KW-1185">Reference proteome</keyword>
<evidence type="ECO:0000313" key="3">
    <source>
        <dbReference type="Proteomes" id="UP000006681"/>
    </source>
</evidence>
<dbReference type="eggNOG" id="arCOG05509">
    <property type="taxonomic scope" value="Archaea"/>
</dbReference>
<gene>
    <name evidence="2" type="ordered locus">Vdis_2267</name>
</gene>
<proteinExistence type="predicted"/>
<dbReference type="Pfam" id="PF09082">
    <property type="entry name" value="DUF1922"/>
    <property type="match status" value="1"/>
</dbReference>
<dbReference type="GeneID" id="9753222"/>
<dbReference type="RefSeq" id="WP_013337360.1">
    <property type="nucleotide sequence ID" value="NC_014537.1"/>
</dbReference>
<dbReference type="EMBL" id="CP002100">
    <property type="protein sequence ID" value="ADN51635.1"/>
    <property type="molecule type" value="Genomic_DNA"/>
</dbReference>
<dbReference type="AlphaFoldDB" id="E1QQM3"/>
<dbReference type="Proteomes" id="UP000006681">
    <property type="component" value="Chromosome"/>
</dbReference>
<dbReference type="InterPro" id="IPR036304">
    <property type="entry name" value="MTH1184"/>
</dbReference>
<dbReference type="InterPro" id="IPR015166">
    <property type="entry name" value="DUF1922"/>
</dbReference>
<sequence>MYLIIACPRCGNYSVVRDTAKTHQCPYCGYVMRIEEASIIARAKNGKEARELILKLKTPRELRKRP</sequence>
<reference evidence="3" key="2">
    <citation type="journal article" date="2010" name="Stand. Genomic Sci.">
        <title>Complete genome sequence of Vulcanisaeta distributa type strain (IC-017T).</title>
        <authorList>
            <person name="Mavromatis K."/>
            <person name="Sikorski J."/>
            <person name="Pabst E."/>
            <person name="Teshima H."/>
            <person name="Lapidus A."/>
            <person name="Lucas S."/>
            <person name="Nolan M."/>
            <person name="Glavina Del Rio T."/>
            <person name="Cheng J."/>
            <person name="Bruce D."/>
            <person name="Goodwin L."/>
            <person name="Pitluck S."/>
            <person name="Liolios K."/>
            <person name="Ivanova N."/>
            <person name="Mikhailova N."/>
            <person name="Pati A."/>
            <person name="Chen A."/>
            <person name="Palaniappan K."/>
            <person name="Land M."/>
            <person name="Hauser L."/>
            <person name="Chang Y."/>
            <person name="Jeffries C."/>
            <person name="Rohde M."/>
            <person name="Spring S."/>
            <person name="Goker M."/>
            <person name="Wirth R."/>
            <person name="Woyke T."/>
            <person name="Bristow J."/>
            <person name="Eisen J."/>
            <person name="Markowitz V."/>
            <person name="Hugenholtz P."/>
            <person name="Klenk H."/>
            <person name="Kyrpides N."/>
        </authorList>
    </citation>
    <scope>NUCLEOTIDE SEQUENCE [LARGE SCALE GENOMIC DNA]</scope>
    <source>
        <strain evidence="3">DSM 14429 / JCM 11212 / NBRC 100878 / IC-017</strain>
    </source>
</reference>
<organism evidence="2 3">
    <name type="scientific">Vulcanisaeta distributa (strain DSM 14429 / JCM 11212 / NBRC 100878 / IC-017)</name>
    <dbReference type="NCBI Taxonomy" id="572478"/>
    <lineage>
        <taxon>Archaea</taxon>
        <taxon>Thermoproteota</taxon>
        <taxon>Thermoprotei</taxon>
        <taxon>Thermoproteales</taxon>
        <taxon>Thermoproteaceae</taxon>
        <taxon>Vulcanisaeta</taxon>
    </lineage>
</organism>
<dbReference type="HOGENOM" id="CLU_200173_0_0_2"/>
<reference evidence="2 3" key="1">
    <citation type="journal article" date="2010" name="Stand. Genomic Sci.">
        <title>Complete genome sequence of Vulcanisaeta distributa type strain (IC-017).</title>
        <authorList>
            <person name="Mavromatis K."/>
            <person name="Sikorski J."/>
            <person name="Pabst E."/>
            <person name="Teshima H."/>
            <person name="Lapidus A."/>
            <person name="Lucas S."/>
            <person name="Nolan M."/>
            <person name="Glavina Del Rio T."/>
            <person name="Cheng J.F."/>
            <person name="Bruce D."/>
            <person name="Goodwin L."/>
            <person name="Pitluck S."/>
            <person name="Liolios K."/>
            <person name="Ivanova N."/>
            <person name="Mikhailova N."/>
            <person name="Pati A."/>
            <person name="Chen A."/>
            <person name="Palaniappan K."/>
            <person name="Land M."/>
            <person name="Hauser L."/>
            <person name="Chang Y.J."/>
            <person name="Jeffries C.D."/>
            <person name="Rohde M."/>
            <person name="Spring S."/>
            <person name="Goker M."/>
            <person name="Wirth R."/>
            <person name="Woyke T."/>
            <person name="Bristow J."/>
            <person name="Eisen J.A."/>
            <person name="Markowitz V."/>
            <person name="Hugenholtz P."/>
            <person name="Klenk H.P."/>
            <person name="Kyrpides N.C."/>
        </authorList>
    </citation>
    <scope>NUCLEOTIDE SEQUENCE [LARGE SCALE GENOMIC DNA]</scope>
    <source>
        <strain evidence="3">DSM 14429 / JCM 11212 / NBRC 100878 / IC-017</strain>
    </source>
</reference>